<feature type="non-terminal residue" evidence="2">
    <location>
        <position position="1"/>
    </location>
</feature>
<accession>W4FBN8</accession>
<organism evidence="2">
    <name type="scientific">Aphanomyces astaci</name>
    <name type="common">Crayfish plague agent</name>
    <dbReference type="NCBI Taxonomy" id="112090"/>
    <lineage>
        <taxon>Eukaryota</taxon>
        <taxon>Sar</taxon>
        <taxon>Stramenopiles</taxon>
        <taxon>Oomycota</taxon>
        <taxon>Saprolegniomycetes</taxon>
        <taxon>Saprolegniales</taxon>
        <taxon>Verrucalvaceae</taxon>
        <taxon>Aphanomyces</taxon>
    </lineage>
</organism>
<proteinExistence type="predicted"/>
<protein>
    <submittedName>
        <fullName evidence="2">Uncharacterized protein</fullName>
    </submittedName>
</protein>
<feature type="compositionally biased region" description="Basic and acidic residues" evidence="1">
    <location>
        <begin position="33"/>
        <end position="42"/>
    </location>
</feature>
<feature type="region of interest" description="Disordered" evidence="1">
    <location>
        <begin position="542"/>
        <end position="566"/>
    </location>
</feature>
<dbReference type="RefSeq" id="XP_009846289.1">
    <property type="nucleotide sequence ID" value="XM_009847987.1"/>
</dbReference>
<evidence type="ECO:0000256" key="1">
    <source>
        <dbReference type="SAM" id="MobiDB-lite"/>
    </source>
</evidence>
<dbReference type="GeneID" id="20820852"/>
<feature type="region of interest" description="Disordered" evidence="1">
    <location>
        <begin position="33"/>
        <end position="109"/>
    </location>
</feature>
<evidence type="ECO:0000313" key="2">
    <source>
        <dbReference type="EMBL" id="ETV64226.1"/>
    </source>
</evidence>
<dbReference type="EMBL" id="KI913355">
    <property type="protein sequence ID" value="ETV64226.1"/>
    <property type="molecule type" value="Genomic_DNA"/>
</dbReference>
<gene>
    <name evidence="2" type="ORF">H257_18856</name>
</gene>
<dbReference type="VEuPathDB" id="FungiDB:H257_18856"/>
<sequence>LAVHMSDSEGSRQVHHLVIDLVSSDEDRPVELNYEDETKSDFIDSSASSVGDDIPTQVDDETKSDNDSAVSPRAHVPGAVDVDDSNRDQVDVSTGGAPSTAGPWSMRIPRHPDGRLVHEAPDPRIPTIQSPLTIQQFEYQTSQTLSYIQLVGEFDIDGVTIDGPVEIVNHLAGVHMEVWGGPSRLMDASGKREGMTKVSSCGSASYYIPEGLRSPFIEALNDHFGIQLLCRPERRNLLMEARTMTRWDFVQALTTIQCPRVLYQVYGEKSSVDDYSKCLTSLKTAVPSALITVDFSRHVGYDRELNVPPYQTVVDTVITNEPGFSTMRKVLFRDFSLAQMMQLHPLLFKIEDCYGTVVFTKTKESTHWPWLEKVKVYNKSVHYLKSKRSVKWSWIPKGLKSLKPFQKHFEDAIYVYDENKASDSMKWSRVELTMEWVDLATAISRFKTVFKSLKKIMIARHIDMDVSITCMENLYRGLRRDKRLFSGQWGHLLNETQRREFAWMVDTIGTGSHAIQELVRKSYIDLGIHLFVDYILDEQSQSSRSESESDVQRSSSNGSDYDESPERVLSDEALRIYQQVRMNPTAQGKFRAHYKSGGQCMARETRIALAQGLEAKGIDWANKLILYPVDMMAI</sequence>
<name>W4FBN8_APHAT</name>
<dbReference type="AlphaFoldDB" id="W4FBN8"/>
<reference evidence="2" key="1">
    <citation type="submission" date="2013-12" db="EMBL/GenBank/DDBJ databases">
        <title>The Genome Sequence of Aphanomyces astaci APO3.</title>
        <authorList>
            <consortium name="The Broad Institute Genomics Platform"/>
            <person name="Russ C."/>
            <person name="Tyler B."/>
            <person name="van West P."/>
            <person name="Dieguez-Uribeondo J."/>
            <person name="Young S.K."/>
            <person name="Zeng Q."/>
            <person name="Gargeya S."/>
            <person name="Fitzgerald M."/>
            <person name="Abouelleil A."/>
            <person name="Alvarado L."/>
            <person name="Chapman S.B."/>
            <person name="Gainer-Dewar J."/>
            <person name="Goldberg J."/>
            <person name="Griggs A."/>
            <person name="Gujja S."/>
            <person name="Hansen M."/>
            <person name="Howarth C."/>
            <person name="Imamovic A."/>
            <person name="Ireland A."/>
            <person name="Larimer J."/>
            <person name="McCowan C."/>
            <person name="Murphy C."/>
            <person name="Pearson M."/>
            <person name="Poon T.W."/>
            <person name="Priest M."/>
            <person name="Roberts A."/>
            <person name="Saif S."/>
            <person name="Shea T."/>
            <person name="Sykes S."/>
            <person name="Wortman J."/>
            <person name="Nusbaum C."/>
            <person name="Birren B."/>
        </authorList>
    </citation>
    <scope>NUCLEOTIDE SEQUENCE [LARGE SCALE GENOMIC DNA]</scope>
    <source>
        <strain evidence="2">APO3</strain>
    </source>
</reference>